<dbReference type="AlphaFoldDB" id="A0AAE1D5P4"/>
<organism evidence="1 2">
    <name type="scientific">Elysia crispata</name>
    <name type="common">lettuce slug</name>
    <dbReference type="NCBI Taxonomy" id="231223"/>
    <lineage>
        <taxon>Eukaryota</taxon>
        <taxon>Metazoa</taxon>
        <taxon>Spiralia</taxon>
        <taxon>Lophotrochozoa</taxon>
        <taxon>Mollusca</taxon>
        <taxon>Gastropoda</taxon>
        <taxon>Heterobranchia</taxon>
        <taxon>Euthyneura</taxon>
        <taxon>Panpulmonata</taxon>
        <taxon>Sacoglossa</taxon>
        <taxon>Placobranchoidea</taxon>
        <taxon>Plakobranchidae</taxon>
        <taxon>Elysia</taxon>
    </lineage>
</organism>
<evidence type="ECO:0000313" key="1">
    <source>
        <dbReference type="EMBL" id="KAK3758296.1"/>
    </source>
</evidence>
<gene>
    <name evidence="1" type="ORF">RRG08_004118</name>
</gene>
<protein>
    <submittedName>
        <fullName evidence="1">Uncharacterized protein</fullName>
    </submittedName>
</protein>
<dbReference type="EMBL" id="JAWDGP010005274">
    <property type="protein sequence ID" value="KAK3758296.1"/>
    <property type="molecule type" value="Genomic_DNA"/>
</dbReference>
<dbReference type="Proteomes" id="UP001283361">
    <property type="component" value="Unassembled WGS sequence"/>
</dbReference>
<name>A0AAE1D5P4_9GAST</name>
<proteinExistence type="predicted"/>
<accession>A0AAE1D5P4</accession>
<evidence type="ECO:0000313" key="2">
    <source>
        <dbReference type="Proteomes" id="UP001283361"/>
    </source>
</evidence>
<reference evidence="1" key="1">
    <citation type="journal article" date="2023" name="G3 (Bethesda)">
        <title>A reference genome for the long-term kleptoplast-retaining sea slug Elysia crispata morphotype clarki.</title>
        <authorList>
            <person name="Eastman K.E."/>
            <person name="Pendleton A.L."/>
            <person name="Shaikh M.A."/>
            <person name="Suttiyut T."/>
            <person name="Ogas R."/>
            <person name="Tomko P."/>
            <person name="Gavelis G."/>
            <person name="Widhalm J.R."/>
            <person name="Wisecaver J.H."/>
        </authorList>
    </citation>
    <scope>NUCLEOTIDE SEQUENCE</scope>
    <source>
        <strain evidence="1">ECLA1</strain>
    </source>
</reference>
<keyword evidence="2" id="KW-1185">Reference proteome</keyword>
<sequence length="100" mass="11500">MFLNTTGPKKTWVLGAVTEEGPSNAKETPGPRQVTDGLTFDREFLTHLPKMPSHCCRKDTQKINHKSKRKIKKSKFDHLQALKAVLPEEVHYFYDTLPHQ</sequence>
<comment type="caution">
    <text evidence="1">The sequence shown here is derived from an EMBL/GenBank/DDBJ whole genome shotgun (WGS) entry which is preliminary data.</text>
</comment>